<feature type="transmembrane region" description="Helical" evidence="7">
    <location>
        <begin position="169"/>
        <end position="190"/>
    </location>
</feature>
<feature type="domain" description="G-protein coupled receptors family 2 profile 2" evidence="10">
    <location>
        <begin position="132"/>
        <end position="379"/>
    </location>
</feature>
<dbReference type="InterPro" id="IPR000832">
    <property type="entry name" value="GPCR_2_secretin-like"/>
</dbReference>
<keyword evidence="3" id="KW-1003">Cell membrane</keyword>
<dbReference type="Pfam" id="PF00002">
    <property type="entry name" value="7tm_2"/>
    <property type="match status" value="1"/>
</dbReference>
<feature type="transmembrane region" description="Helical" evidence="7">
    <location>
        <begin position="282"/>
        <end position="307"/>
    </location>
</feature>
<gene>
    <name evidence="12" type="primary">LOC105911142</name>
</gene>
<evidence type="ECO:0000259" key="10">
    <source>
        <dbReference type="PROSITE" id="PS50261"/>
    </source>
</evidence>
<evidence type="ECO:0000256" key="4">
    <source>
        <dbReference type="ARBA" id="ARBA00022692"/>
    </source>
</evidence>
<dbReference type="AlphaFoldDB" id="A0A8M1KT38"/>
<dbReference type="InterPro" id="IPR001879">
    <property type="entry name" value="GPCR_2_extracellular_dom"/>
</dbReference>
<dbReference type="InterPro" id="IPR050332">
    <property type="entry name" value="GPCR_2"/>
</dbReference>
<keyword evidence="4 7" id="KW-0812">Transmembrane</keyword>
<protein>
    <submittedName>
        <fullName evidence="12">Vasoactive intestinal polypeptide receptor 2-like</fullName>
    </submittedName>
</protein>
<sequence length="430" mass="48617">MVVMRTTTVALLAVAVLSLTVNGLHPSCNFYQELKREEDACRTRLREERRQEPRGPRCKGFWDSILCWGRADVGQRVTMPCPSVLQSLFNTHGFISRNCSAEGWTDVFPNITSVCGADAQQDKVSLVFYKVVRILYTLGHSLSLVALTTGSAILCLFRRLHCTRNFIHVNLFLSFMLRAAAVLVKDHVLFTHQTHCSEPGSLVGCKASLVVFHYFIMANFSWLLVEGLYLHTLLMLMSRTHLTHYLLIGWGVPAVFVCAWTFTRAYLEDTGCWERNDHLVPLWVINGPIGFSIMVNFILFISIIRVLVQKLRCPDVGGGEHSQYRRLAKSTLLLIPLFGIHYVVFVSLNESMADYKIFFDLAIGSFQGLVVAILYCFLNTEVQGELKRKWRSVCLSEPQHTLSHNASVRSSQSAARQRAQSLQQSETTGF</sequence>
<dbReference type="PROSITE" id="PS00649">
    <property type="entry name" value="G_PROTEIN_RECEP_F2_1"/>
    <property type="match status" value="1"/>
</dbReference>
<evidence type="ECO:0000259" key="9">
    <source>
        <dbReference type="PROSITE" id="PS50227"/>
    </source>
</evidence>
<feature type="transmembrane region" description="Helical" evidence="7">
    <location>
        <begin position="327"/>
        <end position="345"/>
    </location>
</feature>
<dbReference type="Proteomes" id="UP000515152">
    <property type="component" value="Chromosome 13"/>
</dbReference>
<feature type="signal peptide" evidence="8">
    <location>
        <begin position="1"/>
        <end position="23"/>
    </location>
</feature>
<reference evidence="12" key="1">
    <citation type="submission" date="2025-08" db="UniProtKB">
        <authorList>
            <consortium name="RefSeq"/>
        </authorList>
    </citation>
    <scope>IDENTIFICATION</scope>
</reference>
<evidence type="ECO:0000256" key="7">
    <source>
        <dbReference type="SAM" id="Phobius"/>
    </source>
</evidence>
<feature type="chain" id="PRO_5035478424" evidence="8">
    <location>
        <begin position="24"/>
        <end position="430"/>
    </location>
</feature>
<keyword evidence="8" id="KW-0732">Signal</keyword>
<proteinExistence type="inferred from homology"/>
<dbReference type="GO" id="GO:0007188">
    <property type="term" value="P:adenylate cyclase-modulating G protein-coupled receptor signaling pathway"/>
    <property type="evidence" value="ECO:0007669"/>
    <property type="project" value="TreeGrafter"/>
</dbReference>
<dbReference type="SUPFAM" id="SSF81321">
    <property type="entry name" value="Family A G protein-coupled receptor-like"/>
    <property type="match status" value="1"/>
</dbReference>
<dbReference type="InterPro" id="IPR017983">
    <property type="entry name" value="GPCR_2_secretin-like_CS"/>
</dbReference>
<evidence type="ECO:0000256" key="3">
    <source>
        <dbReference type="ARBA" id="ARBA00022475"/>
    </source>
</evidence>
<name>A0A8M1KT38_CLUHA</name>
<dbReference type="OrthoDB" id="5967113at2759"/>
<dbReference type="GO" id="GO:0004999">
    <property type="term" value="F:vasoactive intestinal polypeptide receptor activity"/>
    <property type="evidence" value="ECO:0007669"/>
    <property type="project" value="TreeGrafter"/>
</dbReference>
<evidence type="ECO:0000313" key="11">
    <source>
        <dbReference type="Proteomes" id="UP000515152"/>
    </source>
</evidence>
<dbReference type="GO" id="GO:0007166">
    <property type="term" value="P:cell surface receptor signaling pathway"/>
    <property type="evidence" value="ECO:0007669"/>
    <property type="project" value="InterPro"/>
</dbReference>
<evidence type="ECO:0000256" key="8">
    <source>
        <dbReference type="SAM" id="SignalP"/>
    </source>
</evidence>
<evidence type="ECO:0000313" key="12">
    <source>
        <dbReference type="RefSeq" id="XP_042565603.1"/>
    </source>
</evidence>
<feature type="transmembrane region" description="Helical" evidence="7">
    <location>
        <begin position="357"/>
        <end position="378"/>
    </location>
</feature>
<dbReference type="GO" id="GO:0017046">
    <property type="term" value="F:peptide hormone binding"/>
    <property type="evidence" value="ECO:0007669"/>
    <property type="project" value="TreeGrafter"/>
</dbReference>
<keyword evidence="5 7" id="KW-1133">Transmembrane helix</keyword>
<feature type="transmembrane region" description="Helical" evidence="7">
    <location>
        <begin position="242"/>
        <end position="262"/>
    </location>
</feature>
<dbReference type="GeneID" id="105911142"/>
<dbReference type="Pfam" id="PF02793">
    <property type="entry name" value="HRM"/>
    <property type="match status" value="1"/>
</dbReference>
<evidence type="ECO:0000256" key="6">
    <source>
        <dbReference type="ARBA" id="ARBA00023136"/>
    </source>
</evidence>
<feature type="transmembrane region" description="Helical" evidence="7">
    <location>
        <begin position="210"/>
        <end position="230"/>
    </location>
</feature>
<evidence type="ECO:0000256" key="2">
    <source>
        <dbReference type="ARBA" id="ARBA00005314"/>
    </source>
</evidence>
<evidence type="ECO:0000256" key="5">
    <source>
        <dbReference type="ARBA" id="ARBA00022989"/>
    </source>
</evidence>
<dbReference type="KEGG" id="char:105911142"/>
<dbReference type="GO" id="GO:0008528">
    <property type="term" value="F:G protein-coupled peptide receptor activity"/>
    <property type="evidence" value="ECO:0007669"/>
    <property type="project" value="TreeGrafter"/>
</dbReference>
<comment type="similarity">
    <text evidence="2">Belongs to the G-protein coupled receptor 2 family.</text>
</comment>
<dbReference type="PANTHER" id="PTHR45620">
    <property type="entry name" value="PDF RECEPTOR-LIKE PROTEIN-RELATED"/>
    <property type="match status" value="1"/>
</dbReference>
<accession>A0A8M1KT38</accession>
<feature type="transmembrane region" description="Helical" evidence="7">
    <location>
        <begin position="134"/>
        <end position="157"/>
    </location>
</feature>
<dbReference type="PANTHER" id="PTHR45620:SF22">
    <property type="entry name" value="VASOACTIVE INTESTINAL POLYPEPTIDE RECEPTOR 2"/>
    <property type="match status" value="1"/>
</dbReference>
<dbReference type="RefSeq" id="XP_042565603.1">
    <property type="nucleotide sequence ID" value="XM_042709669.1"/>
</dbReference>
<dbReference type="GO" id="GO:0005886">
    <property type="term" value="C:plasma membrane"/>
    <property type="evidence" value="ECO:0007669"/>
    <property type="project" value="UniProtKB-SubCell"/>
</dbReference>
<comment type="subcellular location">
    <subcellularLocation>
        <location evidence="1">Cell membrane</location>
        <topology evidence="1">Multi-pass membrane protein</topology>
    </subcellularLocation>
</comment>
<keyword evidence="6 7" id="KW-0472">Membrane</keyword>
<dbReference type="PROSITE" id="PS50227">
    <property type="entry name" value="G_PROTEIN_RECEP_F2_3"/>
    <property type="match status" value="1"/>
</dbReference>
<dbReference type="PROSITE" id="PS50261">
    <property type="entry name" value="G_PROTEIN_RECEP_F2_4"/>
    <property type="match status" value="1"/>
</dbReference>
<dbReference type="InterPro" id="IPR017981">
    <property type="entry name" value="GPCR_2-like_7TM"/>
</dbReference>
<keyword evidence="11" id="KW-1185">Reference proteome</keyword>
<dbReference type="SMART" id="SM00008">
    <property type="entry name" value="HormR"/>
    <property type="match status" value="1"/>
</dbReference>
<organism evidence="11 12">
    <name type="scientific">Clupea harengus</name>
    <name type="common">Atlantic herring</name>
    <dbReference type="NCBI Taxonomy" id="7950"/>
    <lineage>
        <taxon>Eukaryota</taxon>
        <taxon>Metazoa</taxon>
        <taxon>Chordata</taxon>
        <taxon>Craniata</taxon>
        <taxon>Vertebrata</taxon>
        <taxon>Euteleostomi</taxon>
        <taxon>Actinopterygii</taxon>
        <taxon>Neopterygii</taxon>
        <taxon>Teleostei</taxon>
        <taxon>Clupei</taxon>
        <taxon>Clupeiformes</taxon>
        <taxon>Clupeoidei</taxon>
        <taxon>Clupeidae</taxon>
        <taxon>Clupea</taxon>
    </lineage>
</organism>
<feature type="domain" description="G-protein coupled receptors family 2 profile 1" evidence="9">
    <location>
        <begin position="40"/>
        <end position="119"/>
    </location>
</feature>
<evidence type="ECO:0000256" key="1">
    <source>
        <dbReference type="ARBA" id="ARBA00004651"/>
    </source>
</evidence>
<dbReference type="PROSITE" id="PS00650">
    <property type="entry name" value="G_PROTEIN_RECEP_F2_2"/>
    <property type="match status" value="1"/>
</dbReference>